<protein>
    <submittedName>
        <fullName evidence="6">Transcriptional regulator, LysR family</fullName>
    </submittedName>
</protein>
<dbReference type="RefSeq" id="WP_036313324.1">
    <property type="nucleotide sequence ID" value="NZ_JADFAB010000012.1"/>
</dbReference>
<dbReference type="EMBL" id="JRQD01000003">
    <property type="protein sequence ID" value="KGM06761.1"/>
    <property type="molecule type" value="Genomic_DNA"/>
</dbReference>
<dbReference type="PANTHER" id="PTHR30537">
    <property type="entry name" value="HTH-TYPE TRANSCRIPTIONAL REGULATOR"/>
    <property type="match status" value="1"/>
</dbReference>
<dbReference type="InterPro" id="IPR058163">
    <property type="entry name" value="LysR-type_TF_proteobact-type"/>
</dbReference>
<comment type="caution">
    <text evidence="6">The sequence shown here is derived from an EMBL/GenBank/DDBJ whole genome shotgun (WGS) entry which is preliminary data.</text>
</comment>
<sequence>MSVQAKTEDLETFIAVVDSGGFSSAALLLDQQVAKVSRAVSRLEAALNCTLLNRTTRRIELTEEGHLFIAYAREGLTALEKGEDMLRLMHGKPSGRLRVDAASPFVLHQLTPLISEFTTLYPDIHLDITSHDSIIDLLEHKTDVAIRLGDPKDSNINSRLLGLSKLHLVASPDYLAKQGEPHTESDLMSHRLIAFTDAPSLNDWPLINKVMLTFAIGASSGETVRQLCLAGQGVALLSNFMIRQDLNQGKLVEVLPGSIASPNRRESVQAVFYKNSAVSSRITALLDFIKPRLTL</sequence>
<evidence type="ECO:0000256" key="1">
    <source>
        <dbReference type="ARBA" id="ARBA00009437"/>
    </source>
</evidence>
<dbReference type="SUPFAM" id="SSF46785">
    <property type="entry name" value="Winged helix' DNA-binding domain"/>
    <property type="match status" value="1"/>
</dbReference>
<proteinExistence type="inferred from homology"/>
<feature type="domain" description="HTH lysR-type" evidence="5">
    <location>
        <begin position="1"/>
        <end position="62"/>
    </location>
</feature>
<dbReference type="Pfam" id="PF03466">
    <property type="entry name" value="LysR_substrate"/>
    <property type="match status" value="1"/>
</dbReference>
<dbReference type="PROSITE" id="PS50931">
    <property type="entry name" value="HTH_LYSR"/>
    <property type="match status" value="1"/>
</dbReference>
<evidence type="ECO:0000256" key="4">
    <source>
        <dbReference type="ARBA" id="ARBA00023163"/>
    </source>
</evidence>
<evidence type="ECO:0000313" key="6">
    <source>
        <dbReference type="EMBL" id="KGM06761.1"/>
    </source>
</evidence>
<evidence type="ECO:0000259" key="5">
    <source>
        <dbReference type="PROSITE" id="PS50931"/>
    </source>
</evidence>
<dbReference type="FunFam" id="1.10.10.10:FF:000001">
    <property type="entry name" value="LysR family transcriptional regulator"/>
    <property type="match status" value="1"/>
</dbReference>
<dbReference type="Gene3D" id="3.40.190.290">
    <property type="match status" value="1"/>
</dbReference>
<dbReference type="GO" id="GO:0003700">
    <property type="term" value="F:DNA-binding transcription factor activity"/>
    <property type="evidence" value="ECO:0007669"/>
    <property type="project" value="InterPro"/>
</dbReference>
<organism evidence="6 7">
    <name type="scientific">Methylophaga thiooxydans</name>
    <dbReference type="NCBI Taxonomy" id="392484"/>
    <lineage>
        <taxon>Bacteria</taxon>
        <taxon>Pseudomonadati</taxon>
        <taxon>Pseudomonadota</taxon>
        <taxon>Gammaproteobacteria</taxon>
        <taxon>Thiotrichales</taxon>
        <taxon>Piscirickettsiaceae</taxon>
        <taxon>Methylophaga</taxon>
    </lineage>
</organism>
<evidence type="ECO:0000256" key="3">
    <source>
        <dbReference type="ARBA" id="ARBA00023125"/>
    </source>
</evidence>
<dbReference type="InterPro" id="IPR005119">
    <property type="entry name" value="LysR_subst-bd"/>
</dbReference>
<evidence type="ECO:0000313" key="7">
    <source>
        <dbReference type="Proteomes" id="UP000029999"/>
    </source>
</evidence>
<dbReference type="SUPFAM" id="SSF53850">
    <property type="entry name" value="Periplasmic binding protein-like II"/>
    <property type="match status" value="1"/>
</dbReference>
<gene>
    <name evidence="6" type="ORF">LP43_1253</name>
</gene>
<reference evidence="6 7" key="1">
    <citation type="submission" date="2014-09" db="EMBL/GenBank/DDBJ databases">
        <authorList>
            <person name="Grob C."/>
            <person name="Taubert M."/>
            <person name="Howat A.M."/>
            <person name="Burns O.J."/>
            <person name="Dixon J.L."/>
            <person name="Chen Y."/>
            <person name="Murrell J.C."/>
        </authorList>
    </citation>
    <scope>NUCLEOTIDE SEQUENCE [LARGE SCALE GENOMIC DNA]</scope>
    <source>
        <strain evidence="6">L4</strain>
    </source>
</reference>
<keyword evidence="4" id="KW-0804">Transcription</keyword>
<keyword evidence="2" id="KW-0805">Transcription regulation</keyword>
<dbReference type="PANTHER" id="PTHR30537:SF20">
    <property type="entry name" value="TRANSCRIPTIONAL REGULATORY PROTEIN"/>
    <property type="match status" value="1"/>
</dbReference>
<dbReference type="GO" id="GO:0043565">
    <property type="term" value="F:sequence-specific DNA binding"/>
    <property type="evidence" value="ECO:0007669"/>
    <property type="project" value="TreeGrafter"/>
</dbReference>
<dbReference type="InterPro" id="IPR036390">
    <property type="entry name" value="WH_DNA-bd_sf"/>
</dbReference>
<dbReference type="InterPro" id="IPR000847">
    <property type="entry name" value="LysR_HTH_N"/>
</dbReference>
<name>A0A0A0BFS6_9GAMM</name>
<dbReference type="Proteomes" id="UP000029999">
    <property type="component" value="Unassembled WGS sequence"/>
</dbReference>
<dbReference type="Gene3D" id="1.10.10.10">
    <property type="entry name" value="Winged helix-like DNA-binding domain superfamily/Winged helix DNA-binding domain"/>
    <property type="match status" value="1"/>
</dbReference>
<evidence type="ECO:0000256" key="2">
    <source>
        <dbReference type="ARBA" id="ARBA00023015"/>
    </source>
</evidence>
<dbReference type="STRING" id="392484.LP43_1253"/>
<dbReference type="InterPro" id="IPR036388">
    <property type="entry name" value="WH-like_DNA-bd_sf"/>
</dbReference>
<dbReference type="AlphaFoldDB" id="A0A0A0BFS6"/>
<accession>A0A0A0BFS6</accession>
<comment type="similarity">
    <text evidence="1">Belongs to the LysR transcriptional regulatory family.</text>
</comment>
<dbReference type="GO" id="GO:0006351">
    <property type="term" value="P:DNA-templated transcription"/>
    <property type="evidence" value="ECO:0007669"/>
    <property type="project" value="TreeGrafter"/>
</dbReference>
<keyword evidence="3" id="KW-0238">DNA-binding</keyword>
<dbReference type="Pfam" id="PF00126">
    <property type="entry name" value="HTH_1"/>
    <property type="match status" value="1"/>
</dbReference>